<accession>A0ABT7LWG0</accession>
<dbReference type="SUPFAM" id="SSF53098">
    <property type="entry name" value="Ribonuclease H-like"/>
    <property type="match status" value="1"/>
</dbReference>
<gene>
    <name evidence="2" type="ORF">QQ055_02605</name>
</gene>
<evidence type="ECO:0000259" key="1">
    <source>
        <dbReference type="Pfam" id="PF13482"/>
    </source>
</evidence>
<dbReference type="EMBL" id="JASVEJ010000010">
    <property type="protein sequence ID" value="MDL5056362.1"/>
    <property type="molecule type" value="Genomic_DNA"/>
</dbReference>
<dbReference type="Proteomes" id="UP001230986">
    <property type="component" value="Unassembled WGS sequence"/>
</dbReference>
<organism evidence="2 3">
    <name type="scientific">Geitlerinema calcuttense NRMC-F 0142</name>
    <dbReference type="NCBI Taxonomy" id="2922238"/>
    <lineage>
        <taxon>Bacteria</taxon>
        <taxon>Bacillati</taxon>
        <taxon>Cyanobacteriota</taxon>
        <taxon>Cyanophyceae</taxon>
        <taxon>Geitlerinematales</taxon>
        <taxon>Geitlerinemataceae</taxon>
        <taxon>Geitlerinema</taxon>
    </lineage>
</organism>
<dbReference type="InterPro" id="IPR019993">
    <property type="entry name" value="RecB_nuclease_TM0106_put"/>
</dbReference>
<comment type="caution">
    <text evidence="2">The sequence shown here is derived from an EMBL/GenBank/DDBJ whole genome shotgun (WGS) entry which is preliminary data.</text>
</comment>
<name>A0ABT7LWG0_9CYAN</name>
<proteinExistence type="predicted"/>
<dbReference type="RefSeq" id="WP_284475272.1">
    <property type="nucleotide sequence ID" value="NZ_JASVEJ010000010.1"/>
</dbReference>
<dbReference type="InterPro" id="IPR012337">
    <property type="entry name" value="RNaseH-like_sf"/>
</dbReference>
<reference evidence="2 3" key="1">
    <citation type="submission" date="2023-06" db="EMBL/GenBank/DDBJ databases">
        <title>Whole genome sequence of Oscillatoria calcuttensis NRMC-F 0142.</title>
        <authorList>
            <person name="Shakena Fathima T."/>
            <person name="Muralitharan G."/>
            <person name="Thajuddin N."/>
        </authorList>
    </citation>
    <scope>NUCLEOTIDE SEQUENCE [LARGE SCALE GENOMIC DNA]</scope>
    <source>
        <strain evidence="2 3">NRMC-F 0142</strain>
    </source>
</reference>
<keyword evidence="3" id="KW-1185">Reference proteome</keyword>
<protein>
    <submittedName>
        <fullName evidence="2">TM0106 family RecB-like putative nuclease</fullName>
    </submittedName>
</protein>
<feature type="domain" description="YprB ribonuclease H-like" evidence="1">
    <location>
        <begin position="300"/>
        <end position="471"/>
    </location>
</feature>
<dbReference type="InterPro" id="IPR038720">
    <property type="entry name" value="YprB_RNase_H-like_dom"/>
</dbReference>
<evidence type="ECO:0000313" key="2">
    <source>
        <dbReference type="EMBL" id="MDL5056362.1"/>
    </source>
</evidence>
<dbReference type="NCBIfam" id="TIGR03491">
    <property type="entry name" value="TM0106 family RecB-like putative nuclease"/>
    <property type="match status" value="1"/>
</dbReference>
<dbReference type="Pfam" id="PF13482">
    <property type="entry name" value="RNase_H_2"/>
    <property type="match status" value="1"/>
</dbReference>
<evidence type="ECO:0000313" key="3">
    <source>
        <dbReference type="Proteomes" id="UP001230986"/>
    </source>
</evidence>
<sequence>MLLTAELLFYFQRCNRRAFLEVYGDRTQQDPQSDYLGKLLQDSAAHQHQVLADYDYQSPIYSSSDWQAGAEATREMMRQGVSCIHRGVLLVPTQASSGISLLGVPDLLIKCPGESEFGDWLYVPTIVRLGKRPKFDYQIIAAFHAFLLLSVQGTMPQVAGLELRDNRFYSVNLHKVLPQLEARLHDCLEMLDARLEPEVFISRQRCNLCNWLSSCKQVAQSQNHLSLIAGVTPTRYQSLQALGVTTVELLAQSHPQHLEGEIEPEVAAQLVVQAQAVIQNQAIAKSQPLPNDLPVSAVELYFDIEAEPELNLDYLLGVLVVDRRSQTQVFHPFLAPHPDAEAQIWQQFLELVESYPDAPIFHFCDYEVKATRQLAKRYSTPRQRWEPVLKRFVDIHERVTRLAILPVEGYALKAIARWMGFEWQDSRANGAQCIYWYDRWLKTGNPQYLEAIVRYNQDDCLATHRVKEWLVQYFLPTHFSRGDRLTP</sequence>